<sequence length="252" mass="29212">MWNLHGRCEEFIAKCWFVQVIDCPMFFVSKKSQLLKSELKTWNKEVFGNIHVLIQNASAKPTNIHAQLIGNEGNKELNDQEVIPQKELEKVFTMEEVFWKDKAKSKWHLEGHKYIFICSKIRMAKNIITHIITNEGLLHDPDEMEAHDEVKKDVFNLNKDSAPGVDGFGGIFYHYFWSIIKKNVTSAVTQFFKYGWIMPKYKSNNIILLPKYMDVDSMDSFTLISLANFKVKIITKILAGMLAIFMPTLISK</sequence>
<organism evidence="1 2">
    <name type="scientific">Pisum sativum</name>
    <name type="common">Garden pea</name>
    <name type="synonym">Lathyrus oleraceus</name>
    <dbReference type="NCBI Taxonomy" id="3888"/>
    <lineage>
        <taxon>Eukaryota</taxon>
        <taxon>Viridiplantae</taxon>
        <taxon>Streptophyta</taxon>
        <taxon>Embryophyta</taxon>
        <taxon>Tracheophyta</taxon>
        <taxon>Spermatophyta</taxon>
        <taxon>Magnoliopsida</taxon>
        <taxon>eudicotyledons</taxon>
        <taxon>Gunneridae</taxon>
        <taxon>Pentapetalae</taxon>
        <taxon>rosids</taxon>
        <taxon>fabids</taxon>
        <taxon>Fabales</taxon>
        <taxon>Fabaceae</taxon>
        <taxon>Papilionoideae</taxon>
        <taxon>50 kb inversion clade</taxon>
        <taxon>NPAAA clade</taxon>
        <taxon>Hologalegina</taxon>
        <taxon>IRL clade</taxon>
        <taxon>Fabeae</taxon>
        <taxon>Lathyrus</taxon>
    </lineage>
</organism>
<name>A0A9D4W6K1_PEA</name>
<dbReference type="Proteomes" id="UP001058974">
    <property type="component" value="Chromosome 6"/>
</dbReference>
<dbReference type="Gramene" id="Psat06G0201200-T1">
    <property type="protein sequence ID" value="KAI5395674.1"/>
    <property type="gene ID" value="KIW84_062012"/>
</dbReference>
<proteinExistence type="predicted"/>
<comment type="caution">
    <text evidence="1">The sequence shown here is derived from an EMBL/GenBank/DDBJ whole genome shotgun (WGS) entry which is preliminary data.</text>
</comment>
<dbReference type="OrthoDB" id="1434531at2759"/>
<evidence type="ECO:0000313" key="1">
    <source>
        <dbReference type="EMBL" id="KAI5395674.1"/>
    </source>
</evidence>
<evidence type="ECO:0000313" key="2">
    <source>
        <dbReference type="Proteomes" id="UP001058974"/>
    </source>
</evidence>
<keyword evidence="2" id="KW-1185">Reference proteome</keyword>
<dbReference type="EMBL" id="JAMSHJ010000006">
    <property type="protein sequence ID" value="KAI5395674.1"/>
    <property type="molecule type" value="Genomic_DNA"/>
</dbReference>
<protein>
    <submittedName>
        <fullName evidence="1">Uncharacterized protein</fullName>
    </submittedName>
</protein>
<reference evidence="1 2" key="1">
    <citation type="journal article" date="2022" name="Nat. Genet.">
        <title>Improved pea reference genome and pan-genome highlight genomic features and evolutionary characteristics.</title>
        <authorList>
            <person name="Yang T."/>
            <person name="Liu R."/>
            <person name="Luo Y."/>
            <person name="Hu S."/>
            <person name="Wang D."/>
            <person name="Wang C."/>
            <person name="Pandey M.K."/>
            <person name="Ge S."/>
            <person name="Xu Q."/>
            <person name="Li N."/>
            <person name="Li G."/>
            <person name="Huang Y."/>
            <person name="Saxena R.K."/>
            <person name="Ji Y."/>
            <person name="Li M."/>
            <person name="Yan X."/>
            <person name="He Y."/>
            <person name="Liu Y."/>
            <person name="Wang X."/>
            <person name="Xiang C."/>
            <person name="Varshney R.K."/>
            <person name="Ding H."/>
            <person name="Gao S."/>
            <person name="Zong X."/>
        </authorList>
    </citation>
    <scope>NUCLEOTIDE SEQUENCE [LARGE SCALE GENOMIC DNA]</scope>
    <source>
        <strain evidence="1 2">cv. Zhongwan 6</strain>
    </source>
</reference>
<gene>
    <name evidence="1" type="ORF">KIW84_062012</name>
</gene>
<accession>A0A9D4W6K1</accession>
<dbReference type="AlphaFoldDB" id="A0A9D4W6K1"/>